<feature type="transmembrane region" description="Helical" evidence="1">
    <location>
        <begin position="75"/>
        <end position="97"/>
    </location>
</feature>
<gene>
    <name evidence="2" type="ORF">ACFQZM_07645</name>
</gene>
<dbReference type="Proteomes" id="UP001597063">
    <property type="component" value="Unassembled WGS sequence"/>
</dbReference>
<organism evidence="2 3">
    <name type="scientific">Actinomadura fibrosa</name>
    <dbReference type="NCBI Taxonomy" id="111802"/>
    <lineage>
        <taxon>Bacteria</taxon>
        <taxon>Bacillati</taxon>
        <taxon>Actinomycetota</taxon>
        <taxon>Actinomycetes</taxon>
        <taxon>Streptosporangiales</taxon>
        <taxon>Thermomonosporaceae</taxon>
        <taxon>Actinomadura</taxon>
    </lineage>
</organism>
<dbReference type="EMBL" id="JBHTGP010000003">
    <property type="protein sequence ID" value="MFD0684362.1"/>
    <property type="molecule type" value="Genomic_DNA"/>
</dbReference>
<reference evidence="3" key="1">
    <citation type="journal article" date="2019" name="Int. J. Syst. Evol. Microbiol.">
        <title>The Global Catalogue of Microorganisms (GCM) 10K type strain sequencing project: providing services to taxonomists for standard genome sequencing and annotation.</title>
        <authorList>
            <consortium name="The Broad Institute Genomics Platform"/>
            <consortium name="The Broad Institute Genome Sequencing Center for Infectious Disease"/>
            <person name="Wu L."/>
            <person name="Ma J."/>
        </authorList>
    </citation>
    <scope>NUCLEOTIDE SEQUENCE [LARGE SCALE GENOMIC DNA]</scope>
    <source>
        <strain evidence="3">JCM 9371</strain>
    </source>
</reference>
<accession>A0ABW2XD20</accession>
<keyword evidence="1" id="KW-1133">Transmembrane helix</keyword>
<evidence type="ECO:0000313" key="3">
    <source>
        <dbReference type="Proteomes" id="UP001597063"/>
    </source>
</evidence>
<comment type="caution">
    <text evidence="2">The sequence shown here is derived from an EMBL/GenBank/DDBJ whole genome shotgun (WGS) entry which is preliminary data.</text>
</comment>
<feature type="transmembrane region" description="Helical" evidence="1">
    <location>
        <begin position="102"/>
        <end position="120"/>
    </location>
</feature>
<keyword evidence="1" id="KW-0472">Membrane</keyword>
<feature type="transmembrane region" description="Helical" evidence="1">
    <location>
        <begin position="132"/>
        <end position="157"/>
    </location>
</feature>
<proteinExistence type="predicted"/>
<dbReference type="RefSeq" id="WP_131756740.1">
    <property type="nucleotide sequence ID" value="NZ_CAACUY010000020.1"/>
</dbReference>
<evidence type="ECO:0000256" key="1">
    <source>
        <dbReference type="SAM" id="Phobius"/>
    </source>
</evidence>
<evidence type="ECO:0000313" key="2">
    <source>
        <dbReference type="EMBL" id="MFD0684362.1"/>
    </source>
</evidence>
<feature type="transmembrane region" description="Helical" evidence="1">
    <location>
        <begin position="42"/>
        <end position="63"/>
    </location>
</feature>
<sequence length="192" mass="21625">MLSTDELRRLPAAERAAMLRTLIALSDEDPLDEPRNRRRRGVAIAAMVACCVWLVPWTVVLAFTLPDNFTAGRWGAAWIGFDIALTVAIGFTAFAVWRRLQIAILGQLVSGTLLVCDAWFDVMLSWGSDERYISLATAFLAELPLAAFFFGGAYRLIRMTIHALWVREGRTDPEPRLYQVRLFTIAPEKHTK</sequence>
<name>A0ABW2XD20_9ACTN</name>
<protein>
    <submittedName>
        <fullName evidence="2">Uncharacterized protein</fullName>
    </submittedName>
</protein>
<keyword evidence="1" id="KW-0812">Transmembrane</keyword>
<keyword evidence="3" id="KW-1185">Reference proteome</keyword>